<evidence type="ECO:0000313" key="1">
    <source>
        <dbReference type="EMBL" id="GJT81884.1"/>
    </source>
</evidence>
<organism evidence="1 2">
    <name type="scientific">Tanacetum coccineum</name>
    <dbReference type="NCBI Taxonomy" id="301880"/>
    <lineage>
        <taxon>Eukaryota</taxon>
        <taxon>Viridiplantae</taxon>
        <taxon>Streptophyta</taxon>
        <taxon>Embryophyta</taxon>
        <taxon>Tracheophyta</taxon>
        <taxon>Spermatophyta</taxon>
        <taxon>Magnoliopsida</taxon>
        <taxon>eudicotyledons</taxon>
        <taxon>Gunneridae</taxon>
        <taxon>Pentapetalae</taxon>
        <taxon>asterids</taxon>
        <taxon>campanulids</taxon>
        <taxon>Asterales</taxon>
        <taxon>Asteraceae</taxon>
        <taxon>Asteroideae</taxon>
        <taxon>Anthemideae</taxon>
        <taxon>Anthemidinae</taxon>
        <taxon>Tanacetum</taxon>
    </lineage>
</organism>
<comment type="caution">
    <text evidence="1">The sequence shown here is derived from an EMBL/GenBank/DDBJ whole genome shotgun (WGS) entry which is preliminary data.</text>
</comment>
<name>A0ABQ5H342_9ASTR</name>
<gene>
    <name evidence="1" type="ORF">Tco_1056226</name>
</gene>
<dbReference type="EMBL" id="BQNB010019117">
    <property type="protein sequence ID" value="GJT81884.1"/>
    <property type="molecule type" value="Genomic_DNA"/>
</dbReference>
<sequence>MELTIEARNDVTEARRIVKENLDGLGQNIRIQFKDIVKKVKDYLKTYSSAGMDISWYVKGIRCGLRRVRGGNTLTILLPFEEEQAELSFSE</sequence>
<evidence type="ECO:0000313" key="2">
    <source>
        <dbReference type="Proteomes" id="UP001151760"/>
    </source>
</evidence>
<protein>
    <submittedName>
        <fullName evidence="1">Uncharacterized protein</fullName>
    </submittedName>
</protein>
<proteinExistence type="predicted"/>
<dbReference type="Proteomes" id="UP001151760">
    <property type="component" value="Unassembled WGS sequence"/>
</dbReference>
<reference evidence="1" key="1">
    <citation type="journal article" date="2022" name="Int. J. Mol. Sci.">
        <title>Draft Genome of Tanacetum Coccineum: Genomic Comparison of Closely Related Tanacetum-Family Plants.</title>
        <authorList>
            <person name="Yamashiro T."/>
            <person name="Shiraishi A."/>
            <person name="Nakayama K."/>
            <person name="Satake H."/>
        </authorList>
    </citation>
    <scope>NUCLEOTIDE SEQUENCE</scope>
</reference>
<accession>A0ABQ5H342</accession>
<keyword evidence="2" id="KW-1185">Reference proteome</keyword>
<reference evidence="1" key="2">
    <citation type="submission" date="2022-01" db="EMBL/GenBank/DDBJ databases">
        <authorList>
            <person name="Yamashiro T."/>
            <person name="Shiraishi A."/>
            <person name="Satake H."/>
            <person name="Nakayama K."/>
        </authorList>
    </citation>
    <scope>NUCLEOTIDE SEQUENCE</scope>
</reference>